<organism evidence="5 6">
    <name type="scientific">Corynebacterium pseudogenitalium</name>
    <dbReference type="NCBI Taxonomy" id="38303"/>
    <lineage>
        <taxon>Bacteria</taxon>
        <taxon>Bacillati</taxon>
        <taxon>Actinomycetota</taxon>
        <taxon>Actinomycetes</taxon>
        <taxon>Mycobacteriales</taxon>
        <taxon>Corynebacteriaceae</taxon>
        <taxon>Corynebacterium</taxon>
    </lineage>
</organism>
<evidence type="ECO:0000313" key="6">
    <source>
        <dbReference type="Proteomes" id="UP001205080"/>
    </source>
</evidence>
<dbReference type="AlphaFoldDB" id="A0ABD4TRS2"/>
<dbReference type="InterPro" id="IPR007168">
    <property type="entry name" value="Phageshock_PspC_N"/>
</dbReference>
<dbReference type="InterPro" id="IPR024425">
    <property type="entry name" value="LiaF-like_C"/>
</dbReference>
<dbReference type="Proteomes" id="UP001205080">
    <property type="component" value="Unassembled WGS sequence"/>
</dbReference>
<accession>A0ABD4TRS2</accession>
<feature type="region of interest" description="Disordered" evidence="1">
    <location>
        <begin position="147"/>
        <end position="166"/>
    </location>
</feature>
<feature type="transmembrane region" description="Helical" evidence="2">
    <location>
        <begin position="102"/>
        <end position="133"/>
    </location>
</feature>
<dbReference type="Pfam" id="PF04024">
    <property type="entry name" value="PspC"/>
    <property type="match status" value="1"/>
</dbReference>
<reference evidence="5 6" key="1">
    <citation type="submission" date="2021-04" db="EMBL/GenBank/DDBJ databases">
        <title>Corynebacterium genitalium sp. nov. and Corynebacterium genitalium sp. nov., two new species of the genus Corynebacterium.</title>
        <authorList>
            <person name="Jaen-Luchoro D."/>
            <person name="Pinyeiro-Iglesias B."/>
            <person name="Al-Shaer S."/>
            <person name="Karlsson R."/>
            <person name="Gonzales-Siles L."/>
            <person name="Cardew S."/>
            <person name="Jensie-Markopolous S."/>
            <person name="Ohlen M."/>
            <person name="Inganas E."/>
            <person name="Moore E.R.B."/>
        </authorList>
    </citation>
    <scope>NUCLEOTIDE SEQUENCE [LARGE SCALE GENOMIC DNA]</scope>
    <source>
        <strain evidence="5 6">CCUG 55013</strain>
    </source>
</reference>
<feature type="transmembrane region" description="Helical" evidence="2">
    <location>
        <begin position="47"/>
        <end position="70"/>
    </location>
</feature>
<dbReference type="EMBL" id="JAGPYW010000003">
    <property type="protein sequence ID" value="MCQ4613959.1"/>
    <property type="molecule type" value="Genomic_DNA"/>
</dbReference>
<evidence type="ECO:0000313" key="5">
    <source>
        <dbReference type="EMBL" id="MCQ4613959.1"/>
    </source>
</evidence>
<gene>
    <name evidence="5" type="ORF">KBX22_04290</name>
</gene>
<evidence type="ECO:0000256" key="1">
    <source>
        <dbReference type="SAM" id="MobiDB-lite"/>
    </source>
</evidence>
<sequence length="358" mass="39320">METNTLKRMWETRPPRIPKDQGGKAAIGGVCEGIGARYQIDPTLIRVIFVALALIFGGGLFLYLLCWINMPRFGMTRSPWNAIITPKEQLTEPEKKDRSTGWWLLLGLVVFFPSVSAAGDLNGVLVTFVLFSLGWYLAHQRRPEPPAGLLAMNPEEAPTSEGPTVDTSHLTVSEGYEHPGTPPAWDPLGAAPGLWHLPEPTEPAPERARPKKRYWLWIPVTLVLTTATVFALGATSEVRLGNYSRFGSAYITVYDVDELPDPMGTPDFIGESYIDFTDLEPLSEPKTVNIANNIGSTDIILPENVPVDINCKVNIGEAACPEERQNANTDSALLTINVSQRVGSVSAYYAREDAGERN</sequence>
<keyword evidence="2" id="KW-1133">Transmembrane helix</keyword>
<evidence type="ECO:0000259" key="4">
    <source>
        <dbReference type="Pfam" id="PF09922"/>
    </source>
</evidence>
<keyword evidence="2" id="KW-0472">Membrane</keyword>
<feature type="domain" description="Phage shock protein PspC N-terminal" evidence="3">
    <location>
        <begin position="26"/>
        <end position="71"/>
    </location>
</feature>
<feature type="transmembrane region" description="Helical" evidence="2">
    <location>
        <begin position="214"/>
        <end position="234"/>
    </location>
</feature>
<evidence type="ECO:0000259" key="3">
    <source>
        <dbReference type="Pfam" id="PF04024"/>
    </source>
</evidence>
<name>A0ABD4TRS2_9CORY</name>
<protein>
    <submittedName>
        <fullName evidence="5">PspC domain-containing protein</fullName>
    </submittedName>
</protein>
<comment type="caution">
    <text evidence="5">The sequence shown here is derived from an EMBL/GenBank/DDBJ whole genome shotgun (WGS) entry which is preliminary data.</text>
</comment>
<dbReference type="Pfam" id="PF09922">
    <property type="entry name" value="LiaF-like_C"/>
    <property type="match status" value="1"/>
</dbReference>
<feature type="domain" description="Cell wall-active antibiotics response LiaF-like C-terminal" evidence="4">
    <location>
        <begin position="263"/>
        <end position="327"/>
    </location>
</feature>
<evidence type="ECO:0000256" key="2">
    <source>
        <dbReference type="SAM" id="Phobius"/>
    </source>
</evidence>
<keyword evidence="2" id="KW-0812">Transmembrane</keyword>
<dbReference type="RefSeq" id="WP_070363031.1">
    <property type="nucleotide sequence ID" value="NZ_CP072934.1"/>
</dbReference>
<proteinExistence type="predicted"/>